<evidence type="ECO:0000259" key="5">
    <source>
        <dbReference type="Pfam" id="PF13577"/>
    </source>
</evidence>
<dbReference type="InterPro" id="IPR002110">
    <property type="entry name" value="Ankyrin_rpt"/>
</dbReference>
<dbReference type="Pfam" id="PF12796">
    <property type="entry name" value="Ank_2"/>
    <property type="match status" value="1"/>
</dbReference>
<dbReference type="SUPFAM" id="SSF48403">
    <property type="entry name" value="Ankyrin repeat"/>
    <property type="match status" value="1"/>
</dbReference>
<evidence type="ECO:0000256" key="4">
    <source>
        <dbReference type="SAM" id="SignalP"/>
    </source>
</evidence>
<sequence>MQLNLLSLFALSSTALADLSGLFPSPVQTDVIDFFSLPTLFPPPVAVDPIATEAIRQTLALYPFAIDGKNFDALSKIFSSDAVANYSAPLNVLTPLSSIKETLKASLACVTTQHQFGTQLIDIVSPFTAQSITYYRAAHFGRGNLSTEVATAYGQYQDVWKRQSDGTWRIVHRNLVYMSEVIGNQLVFLPRGAYLTTNGGGAQPSGYRTSVIELGADTSVVAQGQLRILIATLKGHVDLAKLLLDSGVDVNCILPNPANTVLSAACSTGHLELVKYFVLKKGSDLSFPKSNGDTPLSKAVAMGHSEIVDFLLHQGAPRIANNEEAFPIHVAKYLDRREALRVLLGHGTDSNTLTVKKKTPILLTAAAW</sequence>
<keyword evidence="1" id="KW-0677">Repeat</keyword>
<protein>
    <submittedName>
        <fullName evidence="6">Ankyrin repeat-containing domain protein</fullName>
    </submittedName>
</protein>
<dbReference type="InterPro" id="IPR037401">
    <property type="entry name" value="SnoaL-like"/>
</dbReference>
<name>A0ABR4JXL9_9EURO</name>
<accession>A0ABR4JXL9</accession>
<comment type="caution">
    <text evidence="6">The sequence shown here is derived from an EMBL/GenBank/DDBJ whole genome shotgun (WGS) entry which is preliminary data.</text>
</comment>
<evidence type="ECO:0000256" key="2">
    <source>
        <dbReference type="ARBA" id="ARBA00023043"/>
    </source>
</evidence>
<dbReference type="Proteomes" id="UP001610446">
    <property type="component" value="Unassembled WGS sequence"/>
</dbReference>
<evidence type="ECO:0000256" key="1">
    <source>
        <dbReference type="ARBA" id="ARBA00022737"/>
    </source>
</evidence>
<dbReference type="PANTHER" id="PTHR24201">
    <property type="entry name" value="ANK_REP_REGION DOMAIN-CONTAINING PROTEIN"/>
    <property type="match status" value="1"/>
</dbReference>
<feature type="repeat" description="ANK" evidence="3">
    <location>
        <begin position="291"/>
        <end position="323"/>
    </location>
</feature>
<keyword evidence="2 3" id="KW-0040">ANK repeat</keyword>
<proteinExistence type="predicted"/>
<dbReference type="Gene3D" id="1.25.40.20">
    <property type="entry name" value="Ankyrin repeat-containing domain"/>
    <property type="match status" value="1"/>
</dbReference>
<keyword evidence="7" id="KW-1185">Reference proteome</keyword>
<evidence type="ECO:0000313" key="7">
    <source>
        <dbReference type="Proteomes" id="UP001610446"/>
    </source>
</evidence>
<organism evidence="6 7">
    <name type="scientific">Aspergillus pseudoustus</name>
    <dbReference type="NCBI Taxonomy" id="1810923"/>
    <lineage>
        <taxon>Eukaryota</taxon>
        <taxon>Fungi</taxon>
        <taxon>Dikarya</taxon>
        <taxon>Ascomycota</taxon>
        <taxon>Pezizomycotina</taxon>
        <taxon>Eurotiomycetes</taxon>
        <taxon>Eurotiomycetidae</taxon>
        <taxon>Eurotiales</taxon>
        <taxon>Aspergillaceae</taxon>
        <taxon>Aspergillus</taxon>
        <taxon>Aspergillus subgen. Nidulantes</taxon>
    </lineage>
</organism>
<dbReference type="Pfam" id="PF13577">
    <property type="entry name" value="SnoaL_4"/>
    <property type="match status" value="1"/>
</dbReference>
<dbReference type="SUPFAM" id="SSF54427">
    <property type="entry name" value="NTF2-like"/>
    <property type="match status" value="1"/>
</dbReference>
<dbReference type="PROSITE" id="PS50297">
    <property type="entry name" value="ANK_REP_REGION"/>
    <property type="match status" value="2"/>
</dbReference>
<dbReference type="InterPro" id="IPR050776">
    <property type="entry name" value="Ank_Repeat/CDKN_Inhibitor"/>
</dbReference>
<evidence type="ECO:0000256" key="3">
    <source>
        <dbReference type="PROSITE-ProRule" id="PRU00023"/>
    </source>
</evidence>
<dbReference type="SMART" id="SM00248">
    <property type="entry name" value="ANK"/>
    <property type="match status" value="3"/>
</dbReference>
<dbReference type="InterPro" id="IPR036770">
    <property type="entry name" value="Ankyrin_rpt-contain_sf"/>
</dbReference>
<feature type="signal peptide" evidence="4">
    <location>
        <begin position="1"/>
        <end position="17"/>
    </location>
</feature>
<evidence type="ECO:0000313" key="6">
    <source>
        <dbReference type="EMBL" id="KAL2844803.1"/>
    </source>
</evidence>
<feature type="chain" id="PRO_5046185610" evidence="4">
    <location>
        <begin position="18"/>
        <end position="368"/>
    </location>
</feature>
<dbReference type="Gene3D" id="3.10.450.50">
    <property type="match status" value="1"/>
</dbReference>
<feature type="domain" description="SnoaL-like" evidence="5">
    <location>
        <begin position="52"/>
        <end position="174"/>
    </location>
</feature>
<feature type="repeat" description="ANK" evidence="3">
    <location>
        <begin position="223"/>
        <end position="251"/>
    </location>
</feature>
<gene>
    <name evidence="6" type="ORF">BJY01DRAFT_247966</name>
</gene>
<dbReference type="EMBL" id="JBFXLU010000077">
    <property type="protein sequence ID" value="KAL2844803.1"/>
    <property type="molecule type" value="Genomic_DNA"/>
</dbReference>
<dbReference type="InterPro" id="IPR032710">
    <property type="entry name" value="NTF2-like_dom_sf"/>
</dbReference>
<reference evidence="6 7" key="1">
    <citation type="submission" date="2024-07" db="EMBL/GenBank/DDBJ databases">
        <title>Section-level genome sequencing and comparative genomics of Aspergillus sections Usti and Cavernicolus.</title>
        <authorList>
            <consortium name="Lawrence Berkeley National Laboratory"/>
            <person name="Nybo J.L."/>
            <person name="Vesth T.C."/>
            <person name="Theobald S."/>
            <person name="Frisvad J.C."/>
            <person name="Larsen T.O."/>
            <person name="Kjaerboelling I."/>
            <person name="Rothschild-Mancinelli K."/>
            <person name="Lyhne E.K."/>
            <person name="Kogle M.E."/>
            <person name="Barry K."/>
            <person name="Clum A."/>
            <person name="Na H."/>
            <person name="Ledsgaard L."/>
            <person name="Lin J."/>
            <person name="Lipzen A."/>
            <person name="Kuo A."/>
            <person name="Riley R."/>
            <person name="Mondo S."/>
            <person name="Labutti K."/>
            <person name="Haridas S."/>
            <person name="Pangalinan J."/>
            <person name="Salamov A.A."/>
            <person name="Simmons B.A."/>
            <person name="Magnuson J.K."/>
            <person name="Chen J."/>
            <person name="Drula E."/>
            <person name="Henrissat B."/>
            <person name="Wiebenga A."/>
            <person name="Lubbers R.J."/>
            <person name="Gomes A.C."/>
            <person name="Makela M.R."/>
            <person name="Stajich J."/>
            <person name="Grigoriev I.V."/>
            <person name="Mortensen U.H."/>
            <person name="De Vries R.P."/>
            <person name="Baker S.E."/>
            <person name="Andersen M.R."/>
        </authorList>
    </citation>
    <scope>NUCLEOTIDE SEQUENCE [LARGE SCALE GENOMIC DNA]</scope>
    <source>
        <strain evidence="6 7">CBS 123904</strain>
    </source>
</reference>
<keyword evidence="4" id="KW-0732">Signal</keyword>
<dbReference type="PROSITE" id="PS50088">
    <property type="entry name" value="ANK_REPEAT"/>
    <property type="match status" value="2"/>
</dbReference>